<keyword evidence="1" id="KW-0472">Membrane</keyword>
<feature type="transmembrane region" description="Helical" evidence="1">
    <location>
        <begin position="41"/>
        <end position="65"/>
    </location>
</feature>
<accession>A0A1Y1RS86</accession>
<gene>
    <name evidence="2" type="ORF">A7979_00210</name>
</gene>
<proteinExistence type="predicted"/>
<protein>
    <submittedName>
        <fullName evidence="2">Uncharacterized protein</fullName>
    </submittedName>
</protein>
<evidence type="ECO:0000256" key="1">
    <source>
        <dbReference type="SAM" id="Phobius"/>
    </source>
</evidence>
<dbReference type="EMBL" id="LXWF01000011">
    <property type="protein sequence ID" value="ORC22262.1"/>
    <property type="molecule type" value="Genomic_DNA"/>
</dbReference>
<dbReference type="Proteomes" id="UP000192359">
    <property type="component" value="Unassembled WGS sequence"/>
</dbReference>
<sequence length="243" mass="27752">MPSKQADYYHNPNPHRERSGAFEVVRDTGPLPGSTPTSTSIFLFVILIMLGLAGVFASAVLFWVSSLLNRLILAAPIIGLAAIILIALPLYFRSRGKREGERIATAWKNGWIEYYPALIGQIYLTRVHRSHISKIENSKTYYYYKAPLLLLLPDGSTRPVHSYEFELKATPTWYSFRKFNVVDSAEEATVSLYDHENNGWMVVGVNVHKDTNRAELYTELIPAQEQALLNFAEQQWVPKKWYQ</sequence>
<reference evidence="2 3" key="1">
    <citation type="submission" date="2016-05" db="EMBL/GenBank/DDBJ databases">
        <title>Draft genome sequence of a porcine commensal Rothia nasimurium.</title>
        <authorList>
            <person name="Gaiser R.A."/>
            <person name="Van Baarlen P."/>
            <person name="Wells J.M."/>
        </authorList>
    </citation>
    <scope>NUCLEOTIDE SEQUENCE [LARGE SCALE GENOMIC DNA]</scope>
    <source>
        <strain evidence="2 3">PT-32</strain>
    </source>
</reference>
<dbReference type="AlphaFoldDB" id="A0A1Y1RS86"/>
<evidence type="ECO:0000313" key="3">
    <source>
        <dbReference type="Proteomes" id="UP000192359"/>
    </source>
</evidence>
<evidence type="ECO:0000313" key="2">
    <source>
        <dbReference type="EMBL" id="ORC22262.1"/>
    </source>
</evidence>
<keyword evidence="1" id="KW-1133">Transmembrane helix</keyword>
<comment type="caution">
    <text evidence="2">The sequence shown here is derived from an EMBL/GenBank/DDBJ whole genome shotgun (WGS) entry which is preliminary data.</text>
</comment>
<name>A0A1Y1RS86_9MICC</name>
<feature type="transmembrane region" description="Helical" evidence="1">
    <location>
        <begin position="71"/>
        <end position="92"/>
    </location>
</feature>
<keyword evidence="3" id="KW-1185">Reference proteome</keyword>
<organism evidence="2 3">
    <name type="scientific">Rothia nasimurium</name>
    <dbReference type="NCBI Taxonomy" id="85336"/>
    <lineage>
        <taxon>Bacteria</taxon>
        <taxon>Bacillati</taxon>
        <taxon>Actinomycetota</taxon>
        <taxon>Actinomycetes</taxon>
        <taxon>Micrococcales</taxon>
        <taxon>Micrococcaceae</taxon>
        <taxon>Rothia</taxon>
    </lineage>
</organism>
<keyword evidence="1" id="KW-0812">Transmembrane</keyword>